<keyword evidence="4" id="KW-1185">Reference proteome</keyword>
<dbReference type="InParanoid" id="I7M4E1"/>
<evidence type="ECO:0000256" key="2">
    <source>
        <dbReference type="SAM" id="MobiDB-lite"/>
    </source>
</evidence>
<dbReference type="Proteomes" id="UP000009168">
    <property type="component" value="Unassembled WGS sequence"/>
</dbReference>
<gene>
    <name evidence="3" type="ORF">TTHERM_00329860</name>
</gene>
<organism evidence="3 4">
    <name type="scientific">Tetrahymena thermophila (strain SB210)</name>
    <dbReference type="NCBI Taxonomy" id="312017"/>
    <lineage>
        <taxon>Eukaryota</taxon>
        <taxon>Sar</taxon>
        <taxon>Alveolata</taxon>
        <taxon>Ciliophora</taxon>
        <taxon>Intramacronucleata</taxon>
        <taxon>Oligohymenophorea</taxon>
        <taxon>Hymenostomatida</taxon>
        <taxon>Tetrahymenina</taxon>
        <taxon>Tetrahymenidae</taxon>
        <taxon>Tetrahymena</taxon>
    </lineage>
</organism>
<feature type="region of interest" description="Disordered" evidence="2">
    <location>
        <begin position="1"/>
        <end position="21"/>
    </location>
</feature>
<dbReference type="GeneID" id="7836726"/>
<dbReference type="PANTHER" id="PTHR43215">
    <property type="entry name" value="RADIAL SPOKE HEAD 1 HOMOLOG"/>
    <property type="match status" value="1"/>
</dbReference>
<dbReference type="EMBL" id="GG662299">
    <property type="protein sequence ID" value="EAS06306.2"/>
    <property type="molecule type" value="Genomic_DNA"/>
</dbReference>
<dbReference type="SUPFAM" id="SSF82185">
    <property type="entry name" value="Histone H3 K4-specific methyltransferase SET7/9 N-terminal domain"/>
    <property type="match status" value="4"/>
</dbReference>
<proteinExistence type="predicted"/>
<dbReference type="RefSeq" id="XP_001026551.2">
    <property type="nucleotide sequence ID" value="XM_001026551.2"/>
</dbReference>
<accession>I7M4E1</accession>
<dbReference type="GO" id="GO:0005829">
    <property type="term" value="C:cytosol"/>
    <property type="evidence" value="ECO:0007669"/>
    <property type="project" value="TreeGrafter"/>
</dbReference>
<feature type="compositionally biased region" description="Basic and acidic residues" evidence="2">
    <location>
        <begin position="587"/>
        <end position="601"/>
    </location>
</feature>
<dbReference type="STRING" id="312017.I7M4E1"/>
<name>I7M4E1_TETTS</name>
<evidence type="ECO:0000313" key="3">
    <source>
        <dbReference type="EMBL" id="EAS06306.2"/>
    </source>
</evidence>
<evidence type="ECO:0000313" key="4">
    <source>
        <dbReference type="Proteomes" id="UP000009168"/>
    </source>
</evidence>
<dbReference type="OrthoDB" id="48314at2759"/>
<dbReference type="eggNOG" id="KOG0229">
    <property type="taxonomic scope" value="Eukaryota"/>
</dbReference>
<dbReference type="Pfam" id="PF02493">
    <property type="entry name" value="MORN"/>
    <property type="match status" value="14"/>
</dbReference>
<reference evidence="4" key="1">
    <citation type="journal article" date="2006" name="PLoS Biol.">
        <title>Macronuclear genome sequence of the ciliate Tetrahymena thermophila, a model eukaryote.</title>
        <authorList>
            <person name="Eisen J.A."/>
            <person name="Coyne R.S."/>
            <person name="Wu M."/>
            <person name="Wu D."/>
            <person name="Thiagarajan M."/>
            <person name="Wortman J.R."/>
            <person name="Badger J.H."/>
            <person name="Ren Q."/>
            <person name="Amedeo P."/>
            <person name="Jones K.M."/>
            <person name="Tallon L.J."/>
            <person name="Delcher A.L."/>
            <person name="Salzberg S.L."/>
            <person name="Silva J.C."/>
            <person name="Haas B.J."/>
            <person name="Majoros W.H."/>
            <person name="Farzad M."/>
            <person name="Carlton J.M."/>
            <person name="Smith R.K. Jr."/>
            <person name="Garg J."/>
            <person name="Pearlman R.E."/>
            <person name="Karrer K.M."/>
            <person name="Sun L."/>
            <person name="Manning G."/>
            <person name="Elde N.C."/>
            <person name="Turkewitz A.P."/>
            <person name="Asai D.J."/>
            <person name="Wilkes D.E."/>
            <person name="Wang Y."/>
            <person name="Cai H."/>
            <person name="Collins K."/>
            <person name="Stewart B.A."/>
            <person name="Lee S.R."/>
            <person name="Wilamowska K."/>
            <person name="Weinberg Z."/>
            <person name="Ruzzo W.L."/>
            <person name="Wloga D."/>
            <person name="Gaertig J."/>
            <person name="Frankel J."/>
            <person name="Tsao C.-C."/>
            <person name="Gorovsky M.A."/>
            <person name="Keeling P.J."/>
            <person name="Waller R.F."/>
            <person name="Patron N.J."/>
            <person name="Cherry J.M."/>
            <person name="Stover N.A."/>
            <person name="Krieger C.J."/>
            <person name="del Toro C."/>
            <person name="Ryder H.F."/>
            <person name="Williamson S.C."/>
            <person name="Barbeau R.A."/>
            <person name="Hamilton E.P."/>
            <person name="Orias E."/>
        </authorList>
    </citation>
    <scope>NUCLEOTIDE SEQUENCE [LARGE SCALE GENOMIC DNA]</scope>
    <source>
        <strain evidence="4">SB210</strain>
    </source>
</reference>
<dbReference type="PANTHER" id="PTHR43215:SF14">
    <property type="entry name" value="RADIAL SPOKE HEAD 1 HOMOLOG"/>
    <property type="match status" value="1"/>
</dbReference>
<protein>
    <submittedName>
        <fullName evidence="3">MORN motif protein</fullName>
    </submittedName>
</protein>
<evidence type="ECO:0000256" key="1">
    <source>
        <dbReference type="ARBA" id="ARBA00022737"/>
    </source>
</evidence>
<dbReference type="AlphaFoldDB" id="I7M4E1"/>
<dbReference type="InterPro" id="IPR003409">
    <property type="entry name" value="MORN"/>
</dbReference>
<keyword evidence="1" id="KW-0677">Repeat</keyword>
<dbReference type="SMART" id="SM00698">
    <property type="entry name" value="MORN"/>
    <property type="match status" value="15"/>
</dbReference>
<sequence length="659" mass="76862">MNKNLISVNSYQNEKTSNNPCSNVESQLDFVKITSKNGDQYNIQQYNQQKNGFGIFQSKNPQESYEGQWLNNMKHGKGKFISEHGIIYEGIWSNNKSNGYGTLQIPDNFYERNDYSQKQLLIESFKILTKSLNNQFQKDGELLNYRGGWKEGKMDSLGIAIFCNGDRYEGDFQEGLRHGKGEYTFKDGKKYIGNWYNDLFDGQGVLSNCNIILYQGMWKFGQMNGIGKEFYLDGSYFFGNFFQNLKEGAGKLFGKNKEVFESVWKQGVPDKICKITYDDGSVYEGEQKDYLKHGNGKILYQNNELYLGEFFQDKKHGKGIYKYFNGATYEGDWQNDKIEGIGFYIFENRERYEGRWQSNKPNGRGKYYYENGDLYDGFWQRGKQNGKGIYKYANGSIYEGLWKDGEKHGYGILINQQKVYQGDWIKNELVKGILVDKITKEVYNGQFKENSKRHGYGEQTYINGDKYHGNWENDKKRGRGTYIFSNGDSVEGVWENDEKTGKDTYKYKSNSTYSTSICEEERKKSKLFESKLGQSIKNYESQGETEYQTKRLSQQSIIIEDDSNATKKSRLLNSCDQYQSRYLSNSEVKHQNTDNTTKQEESKEEYEPCQQFDANEFNFDLQKSEIGIEDFLELNKYLDKMTLDLMSLQEYNSINKQEV</sequence>
<feature type="region of interest" description="Disordered" evidence="2">
    <location>
        <begin position="584"/>
        <end position="604"/>
    </location>
</feature>
<dbReference type="KEGG" id="tet:TTHERM_00329860"/>
<dbReference type="Gene3D" id="2.20.110.10">
    <property type="entry name" value="Histone H3 K4-specific methyltransferase SET7/9 N-terminal domain"/>
    <property type="match status" value="6"/>
</dbReference>